<accession>A0A158L6V1</accession>
<dbReference type="Proteomes" id="UP000055019">
    <property type="component" value="Unassembled WGS sequence"/>
</dbReference>
<protein>
    <submittedName>
        <fullName evidence="1">Uncharacterized protein</fullName>
    </submittedName>
</protein>
<sequence length="193" mass="22153">MPHAERNERRFVLAQQKLLFAARDERRAAHDDPVLRAMVMHLQRQLRTRRHHDALHLEAFAVLDRIVETPRTAHLAMRVRLGRMLLADARNEPLDVLHARTVRDQHGVVRLDDDHVGRAHARDEPSAFGARIARGRAFEHHAPARDVAGLVLVHRVPHGVPRTEIRPARNERHDHAVARLARRADVLHHGIVD</sequence>
<organism evidence="1 2">
    <name type="scientific">Caballeronia arvi</name>
    <dbReference type="NCBI Taxonomy" id="1777135"/>
    <lineage>
        <taxon>Bacteria</taxon>
        <taxon>Pseudomonadati</taxon>
        <taxon>Pseudomonadota</taxon>
        <taxon>Betaproteobacteria</taxon>
        <taxon>Burkholderiales</taxon>
        <taxon>Burkholderiaceae</taxon>
        <taxon>Caballeronia</taxon>
    </lineage>
</organism>
<evidence type="ECO:0000313" key="1">
    <source>
        <dbReference type="EMBL" id="SAL89035.1"/>
    </source>
</evidence>
<evidence type="ECO:0000313" key="2">
    <source>
        <dbReference type="Proteomes" id="UP000055019"/>
    </source>
</evidence>
<name>A0A158L6V1_9BURK</name>
<comment type="caution">
    <text evidence="1">The sequence shown here is derived from an EMBL/GenBank/DDBJ whole genome shotgun (WGS) entry which is preliminary data.</text>
</comment>
<gene>
    <name evidence="1" type="ORF">AWB74_08875</name>
</gene>
<keyword evidence="2" id="KW-1185">Reference proteome</keyword>
<dbReference type="EMBL" id="FCOM02000285">
    <property type="protein sequence ID" value="SAL89035.1"/>
    <property type="molecule type" value="Genomic_DNA"/>
</dbReference>
<dbReference type="AlphaFoldDB" id="A0A158L6V1"/>
<proteinExistence type="predicted"/>
<reference evidence="1" key="1">
    <citation type="submission" date="2016-01" db="EMBL/GenBank/DDBJ databases">
        <authorList>
            <person name="Peeters C."/>
        </authorList>
    </citation>
    <scope>NUCLEOTIDE SEQUENCE [LARGE SCALE GENOMIC DNA]</scope>
    <source>
        <strain evidence="1">LMG 29317</strain>
    </source>
</reference>